<name>A0ABR9T7X1_9SPHI</name>
<comment type="caution">
    <text evidence="1">The sequence shown here is derived from an EMBL/GenBank/DDBJ whole genome shotgun (WGS) entry which is preliminary data.</text>
</comment>
<evidence type="ECO:0008006" key="3">
    <source>
        <dbReference type="Google" id="ProtNLM"/>
    </source>
</evidence>
<dbReference type="RefSeq" id="WP_196938324.1">
    <property type="nucleotide sequence ID" value="NZ_MU158689.1"/>
</dbReference>
<gene>
    <name evidence="1" type="ORF">C4F40_10190</name>
</gene>
<dbReference type="Proteomes" id="UP000618319">
    <property type="component" value="Unassembled WGS sequence"/>
</dbReference>
<accession>A0ABR9T7X1</accession>
<evidence type="ECO:0000313" key="2">
    <source>
        <dbReference type="Proteomes" id="UP000618319"/>
    </source>
</evidence>
<organism evidence="1 2">
    <name type="scientific">Sphingobacterium pedocola</name>
    <dbReference type="NCBI Taxonomy" id="2082722"/>
    <lineage>
        <taxon>Bacteria</taxon>
        <taxon>Pseudomonadati</taxon>
        <taxon>Bacteroidota</taxon>
        <taxon>Sphingobacteriia</taxon>
        <taxon>Sphingobacteriales</taxon>
        <taxon>Sphingobacteriaceae</taxon>
        <taxon>Sphingobacterium</taxon>
    </lineage>
</organism>
<keyword evidence="2" id="KW-1185">Reference proteome</keyword>
<proteinExistence type="predicted"/>
<dbReference type="EMBL" id="PSKQ01000019">
    <property type="protein sequence ID" value="MBE8721092.1"/>
    <property type="molecule type" value="Genomic_DNA"/>
</dbReference>
<evidence type="ECO:0000313" key="1">
    <source>
        <dbReference type="EMBL" id="MBE8721092.1"/>
    </source>
</evidence>
<protein>
    <recommendedName>
        <fullName evidence="3">Auto-transporter adhesin head GIN domain-containing protein</fullName>
    </recommendedName>
</protein>
<sequence>MKLSNKLLIAVATITLVLPLSVVYIVASSSRVDAEQYTAMIQQEAKSLQVADQYMTTISSQPFKRITILGVDGTPLNIQLVKSDEFAIKVDRGKEATFVHKIDATGNLILDFKNMKDYVPVTLSLFSPEPDEISISDVRIYGFMAKANQVHIKAEKLSNLSFADETNISHLILDVKNSSFDISGKDRNELSLAEIGKLTLHSDSSVVTIKEANLQHVSLDANDSKILFDVKQGNVGHISALALSTKRKCEINIGNTTITTLSGNLSDETVTDIPVHYLRKLLNNK</sequence>
<reference evidence="1 2" key="1">
    <citation type="submission" date="2018-02" db="EMBL/GenBank/DDBJ databases">
        <title>Sphingobacterium KA21.</title>
        <authorList>
            <person name="Vasarhelyi B.M."/>
            <person name="Deshmukh S."/>
            <person name="Balint B."/>
            <person name="Kukolya J."/>
        </authorList>
    </citation>
    <scope>NUCLEOTIDE SEQUENCE [LARGE SCALE GENOMIC DNA]</scope>
    <source>
        <strain evidence="1 2">Ka21</strain>
    </source>
</reference>